<dbReference type="GO" id="GO:0030313">
    <property type="term" value="C:cell envelope"/>
    <property type="evidence" value="ECO:0007669"/>
    <property type="project" value="UniProtKB-SubCell"/>
</dbReference>
<gene>
    <name evidence="6" type="ORF">CIAN88_17300</name>
</gene>
<evidence type="ECO:0000313" key="6">
    <source>
        <dbReference type="EMBL" id="KGJ52049.1"/>
    </source>
</evidence>
<feature type="signal peptide" evidence="5">
    <location>
        <begin position="1"/>
        <end position="20"/>
    </location>
</feature>
<proteinExistence type="inferred from homology"/>
<dbReference type="AlphaFoldDB" id="A0A099I268"/>
<dbReference type="Pfam" id="PF01547">
    <property type="entry name" value="SBP_bac_1"/>
    <property type="match status" value="1"/>
</dbReference>
<dbReference type="PANTHER" id="PTHR43649">
    <property type="entry name" value="ARABINOSE-BINDING PROTEIN-RELATED"/>
    <property type="match status" value="1"/>
</dbReference>
<dbReference type="SUPFAM" id="SSF53850">
    <property type="entry name" value="Periplasmic binding protein-like II"/>
    <property type="match status" value="1"/>
</dbReference>
<accession>A0A099I268</accession>
<comment type="similarity">
    <text evidence="2">Belongs to the bacterial solute-binding protein 1 family.</text>
</comment>
<evidence type="ECO:0000256" key="3">
    <source>
        <dbReference type="ARBA" id="ARBA00022448"/>
    </source>
</evidence>
<dbReference type="PROSITE" id="PS51257">
    <property type="entry name" value="PROKAR_LIPOPROTEIN"/>
    <property type="match status" value="1"/>
</dbReference>
<evidence type="ECO:0000256" key="5">
    <source>
        <dbReference type="SAM" id="SignalP"/>
    </source>
</evidence>
<dbReference type="InterPro" id="IPR022387">
    <property type="entry name" value="Bind_CPR0540"/>
</dbReference>
<dbReference type="Gene3D" id="3.40.190.10">
    <property type="entry name" value="Periplasmic binding protein-like II"/>
    <property type="match status" value="1"/>
</dbReference>
<evidence type="ECO:0000256" key="4">
    <source>
        <dbReference type="ARBA" id="ARBA00022729"/>
    </source>
</evidence>
<evidence type="ECO:0000313" key="7">
    <source>
        <dbReference type="Proteomes" id="UP000030008"/>
    </source>
</evidence>
<evidence type="ECO:0000256" key="2">
    <source>
        <dbReference type="ARBA" id="ARBA00008520"/>
    </source>
</evidence>
<name>A0A099I268_CLOIN</name>
<comment type="caution">
    <text evidence="6">The sequence shown here is derived from an EMBL/GenBank/DDBJ whole genome shotgun (WGS) entry which is preliminary data.</text>
</comment>
<keyword evidence="3" id="KW-0813">Transport</keyword>
<dbReference type="NCBIfam" id="TIGR03850">
    <property type="entry name" value="bind_CPR_0540"/>
    <property type="match status" value="1"/>
</dbReference>
<keyword evidence="4 5" id="KW-0732">Signal</keyword>
<dbReference type="InterPro" id="IPR006059">
    <property type="entry name" value="SBP"/>
</dbReference>
<dbReference type="PANTHER" id="PTHR43649:SF31">
    <property type="entry name" value="SN-GLYCEROL-3-PHOSPHATE-BINDING PERIPLASMIC PROTEIN UGPB"/>
    <property type="match status" value="1"/>
</dbReference>
<feature type="chain" id="PRO_5043118581" evidence="5">
    <location>
        <begin position="21"/>
        <end position="444"/>
    </location>
</feature>
<dbReference type="Proteomes" id="UP000030008">
    <property type="component" value="Unassembled WGS sequence"/>
</dbReference>
<comment type="subcellular location">
    <subcellularLocation>
        <location evidence="1">Cell envelope</location>
    </subcellularLocation>
</comment>
<dbReference type="InterPro" id="IPR050490">
    <property type="entry name" value="Bact_solute-bd_prot1"/>
</dbReference>
<evidence type="ECO:0000256" key="1">
    <source>
        <dbReference type="ARBA" id="ARBA00004196"/>
    </source>
</evidence>
<reference evidence="6 7" key="1">
    <citation type="submission" date="2014-08" db="EMBL/GenBank/DDBJ databases">
        <title>Clostridium innocuum, an unnegligible vancomycin-resistant pathogen causing extra-intestinal infections.</title>
        <authorList>
            <person name="Feng Y."/>
            <person name="Chiu C.-H."/>
        </authorList>
    </citation>
    <scope>NUCLEOTIDE SEQUENCE [LARGE SCALE GENOMIC DNA]</scope>
    <source>
        <strain evidence="6 7">AN88</strain>
    </source>
</reference>
<organism evidence="6 7">
    <name type="scientific">Clostridium innocuum</name>
    <dbReference type="NCBI Taxonomy" id="1522"/>
    <lineage>
        <taxon>Bacteria</taxon>
        <taxon>Bacillati</taxon>
        <taxon>Bacillota</taxon>
        <taxon>Clostridia</taxon>
        <taxon>Eubacteriales</taxon>
        <taxon>Clostridiaceae</taxon>
        <taxon>Clostridium</taxon>
    </lineage>
</organism>
<sequence length="444" mass="49075">MKKMVALACVGLMAASVVTGCSSKKDDASSGSDGEKRIVKFDAFSGGNGEEVWKEMAKAFEAKNKDVKIELRFEKDLPAVLNKENSKGEYSDIVYYNLGQQSQFTETQLNSKKVEDISDVFADENVKKNINPDFVNNPVSQFYGDGKNYLAPIMYTPGGLYYNANLVGEGKKYEIPQTWDDMFKLGDQLKEEGKVSLFTYATAGYLDNTILSVIQEAGGQDLLSKLLNYDSEAWKTKEGKTVTDTIGRLVKDYMEPNTVANANVKDGFTKNQQAVIDGKALFMPNGSWVVGEMEATTPKDFKWGVSAVPALTKDGKKAITTFTEQCWIPSEAKNKDDAKAFLKFIYSEEGANIMLKYNCVVPVNGITDKLTGVNKELYNVYNDENVTAVIGAFAPFDSAAIPDVDMKKVLCFTADDINTGKTTAEKWNSELVKTWKTISEHPVK</sequence>
<protein>
    <submittedName>
        <fullName evidence="6">ABC transporter substrate-binding protein</fullName>
    </submittedName>
</protein>
<dbReference type="EMBL" id="JQIF01000089">
    <property type="protein sequence ID" value="KGJ52049.1"/>
    <property type="molecule type" value="Genomic_DNA"/>
</dbReference>
<dbReference type="RefSeq" id="WP_044906992.1">
    <property type="nucleotide sequence ID" value="NZ_BAABYY010000001.1"/>
</dbReference>